<dbReference type="GO" id="GO:0004315">
    <property type="term" value="F:3-oxoacyl-[acyl-carrier-protein] synthase activity"/>
    <property type="evidence" value="ECO:0007669"/>
    <property type="project" value="InterPro"/>
</dbReference>
<dbReference type="EC" id="2.3.1.180" evidence="3 13"/>
<dbReference type="UniPathway" id="UPA00094"/>
<evidence type="ECO:0000313" key="17">
    <source>
        <dbReference type="Proteomes" id="UP000537130"/>
    </source>
</evidence>
<name>A0A7W4Z6S2_9GAMM</name>
<dbReference type="GO" id="GO:0033818">
    <property type="term" value="F:beta-ketoacyl-acyl-carrier-protein synthase III activity"/>
    <property type="evidence" value="ECO:0007669"/>
    <property type="project" value="UniProtKB-UniRule"/>
</dbReference>
<evidence type="ECO:0000256" key="11">
    <source>
        <dbReference type="ARBA" id="ARBA00023315"/>
    </source>
</evidence>
<dbReference type="Proteomes" id="UP000537130">
    <property type="component" value="Unassembled WGS sequence"/>
</dbReference>
<keyword evidence="7 13" id="KW-0276">Fatty acid metabolism</keyword>
<comment type="caution">
    <text evidence="16">The sequence shown here is derived from an EMBL/GenBank/DDBJ whole genome shotgun (WGS) entry which is preliminary data.</text>
</comment>
<evidence type="ECO:0000259" key="15">
    <source>
        <dbReference type="Pfam" id="PF08545"/>
    </source>
</evidence>
<keyword evidence="9 13" id="KW-0275">Fatty acid biosynthesis</keyword>
<evidence type="ECO:0000256" key="10">
    <source>
        <dbReference type="ARBA" id="ARBA00023268"/>
    </source>
</evidence>
<evidence type="ECO:0000256" key="1">
    <source>
        <dbReference type="ARBA" id="ARBA00005194"/>
    </source>
</evidence>
<protein>
    <recommendedName>
        <fullName evidence="3 13">Beta-ketoacyl-[acyl-carrier-protein] synthase III</fullName>
        <shortName evidence="13">Beta-ketoacyl-ACP synthase III</shortName>
        <shortName evidence="13">KAS III</shortName>
        <ecNumber evidence="3 13">2.3.1.180</ecNumber>
    </recommendedName>
    <alternativeName>
        <fullName evidence="13">3-oxoacyl-[acyl-carrier-protein] synthase 3</fullName>
    </alternativeName>
    <alternativeName>
        <fullName evidence="13">3-oxoacyl-[acyl-carrier-protein] synthase III</fullName>
    </alternativeName>
</protein>
<keyword evidence="10 13" id="KW-0511">Multifunctional enzyme</keyword>
<dbReference type="CDD" id="cd00830">
    <property type="entry name" value="KAS_III"/>
    <property type="match status" value="1"/>
</dbReference>
<dbReference type="PANTHER" id="PTHR43091">
    <property type="entry name" value="3-OXOACYL-[ACYL-CARRIER-PROTEIN] SYNTHASE"/>
    <property type="match status" value="1"/>
</dbReference>
<accession>A0A7W4Z6S2</accession>
<keyword evidence="6 13" id="KW-0808">Transferase</keyword>
<evidence type="ECO:0000256" key="4">
    <source>
        <dbReference type="ARBA" id="ARBA00022490"/>
    </source>
</evidence>
<feature type="active site" evidence="13">
    <location>
        <position position="300"/>
    </location>
</feature>
<dbReference type="PANTHER" id="PTHR43091:SF2">
    <property type="entry name" value="BETA-KETOACYL-[ACYL-CARRIER-PROTEIN] SYNTHASE III 2"/>
    <property type="match status" value="1"/>
</dbReference>
<keyword evidence="8 13" id="KW-0443">Lipid metabolism</keyword>
<dbReference type="InterPro" id="IPR013751">
    <property type="entry name" value="ACP_syn_III_N"/>
</dbReference>
<keyword evidence="11 13" id="KW-0012">Acyltransferase</keyword>
<dbReference type="InterPro" id="IPR016039">
    <property type="entry name" value="Thiolase-like"/>
</dbReference>
<comment type="catalytic activity">
    <reaction evidence="12">
        <text>malonyl-[ACP] + acetyl-CoA + H(+) = 3-oxobutanoyl-[ACP] + CO2 + CoA</text>
        <dbReference type="Rhea" id="RHEA:12080"/>
        <dbReference type="Rhea" id="RHEA-COMP:9623"/>
        <dbReference type="Rhea" id="RHEA-COMP:9625"/>
        <dbReference type="ChEBI" id="CHEBI:15378"/>
        <dbReference type="ChEBI" id="CHEBI:16526"/>
        <dbReference type="ChEBI" id="CHEBI:57287"/>
        <dbReference type="ChEBI" id="CHEBI:57288"/>
        <dbReference type="ChEBI" id="CHEBI:78449"/>
        <dbReference type="ChEBI" id="CHEBI:78450"/>
        <dbReference type="EC" id="2.3.1.180"/>
    </reaction>
    <physiologicalReaction direction="left-to-right" evidence="12">
        <dbReference type="Rhea" id="RHEA:12081"/>
    </physiologicalReaction>
</comment>
<dbReference type="EMBL" id="JACHWY010000001">
    <property type="protein sequence ID" value="MBB3047255.1"/>
    <property type="molecule type" value="Genomic_DNA"/>
</dbReference>
<dbReference type="InterPro" id="IPR013747">
    <property type="entry name" value="ACP_syn_III_C"/>
</dbReference>
<comment type="domain">
    <text evidence="13">The last Arg residue of the ACP-binding site is essential for the weak association between ACP/AcpP and FabH.</text>
</comment>
<dbReference type="Gene3D" id="3.40.47.10">
    <property type="match status" value="1"/>
</dbReference>
<comment type="similarity">
    <text evidence="2 13">Belongs to the thiolase-like superfamily. FabH family.</text>
</comment>
<dbReference type="NCBIfam" id="TIGR00747">
    <property type="entry name" value="fabH"/>
    <property type="match status" value="1"/>
</dbReference>
<evidence type="ECO:0000256" key="2">
    <source>
        <dbReference type="ARBA" id="ARBA00008642"/>
    </source>
</evidence>
<gene>
    <name evidence="13" type="primary">fabH</name>
    <name evidence="16" type="ORF">FHR99_001491</name>
</gene>
<reference evidence="16 17" key="1">
    <citation type="submission" date="2020-08" db="EMBL/GenBank/DDBJ databases">
        <title>Genomic Encyclopedia of Type Strains, Phase III (KMG-III): the genomes of soil and plant-associated and newly described type strains.</title>
        <authorList>
            <person name="Whitman W."/>
        </authorList>
    </citation>
    <scope>NUCLEOTIDE SEQUENCE [LARGE SCALE GENOMIC DNA]</scope>
    <source>
        <strain evidence="16 17">CECT 8654</strain>
    </source>
</reference>
<feature type="domain" description="Beta-ketoacyl-[acyl-carrier-protein] synthase III N-terminal" evidence="15">
    <location>
        <begin position="126"/>
        <end position="204"/>
    </location>
</feature>
<proteinExistence type="inferred from homology"/>
<evidence type="ECO:0000256" key="7">
    <source>
        <dbReference type="ARBA" id="ARBA00022832"/>
    </source>
</evidence>
<feature type="active site" evidence="13">
    <location>
        <position position="132"/>
    </location>
</feature>
<keyword evidence="5 13" id="KW-0444">Lipid biosynthesis</keyword>
<evidence type="ECO:0000256" key="12">
    <source>
        <dbReference type="ARBA" id="ARBA00051096"/>
    </source>
</evidence>
<feature type="region of interest" description="ACP-binding" evidence="13">
    <location>
        <begin position="271"/>
        <end position="275"/>
    </location>
</feature>
<dbReference type="NCBIfam" id="NF006829">
    <property type="entry name" value="PRK09352.1"/>
    <property type="match status" value="1"/>
</dbReference>
<keyword evidence="4 13" id="KW-0963">Cytoplasm</keyword>
<evidence type="ECO:0000256" key="8">
    <source>
        <dbReference type="ARBA" id="ARBA00023098"/>
    </source>
</evidence>
<evidence type="ECO:0000259" key="14">
    <source>
        <dbReference type="Pfam" id="PF08541"/>
    </source>
</evidence>
<dbReference type="SUPFAM" id="SSF53901">
    <property type="entry name" value="Thiolase-like"/>
    <property type="match status" value="1"/>
</dbReference>
<evidence type="ECO:0000256" key="13">
    <source>
        <dbReference type="HAMAP-Rule" id="MF_01815"/>
    </source>
</evidence>
<dbReference type="Pfam" id="PF08541">
    <property type="entry name" value="ACP_syn_III_C"/>
    <property type="match status" value="1"/>
</dbReference>
<organism evidence="16 17">
    <name type="scientific">Litorivivens lipolytica</name>
    <dbReference type="NCBI Taxonomy" id="1524264"/>
    <lineage>
        <taxon>Bacteria</taxon>
        <taxon>Pseudomonadati</taxon>
        <taxon>Pseudomonadota</taxon>
        <taxon>Gammaproteobacteria</taxon>
        <taxon>Litorivivens</taxon>
    </lineage>
</organism>
<feature type="active site" evidence="13">
    <location>
        <position position="270"/>
    </location>
</feature>
<dbReference type="GO" id="GO:0006633">
    <property type="term" value="P:fatty acid biosynthetic process"/>
    <property type="evidence" value="ECO:0007669"/>
    <property type="project" value="UniProtKB-UniRule"/>
</dbReference>
<evidence type="ECO:0000256" key="3">
    <source>
        <dbReference type="ARBA" id="ARBA00012333"/>
    </source>
</evidence>
<comment type="subcellular location">
    <subcellularLocation>
        <location evidence="13">Cytoplasm</location>
    </subcellularLocation>
</comment>
<dbReference type="FunFam" id="3.40.47.10:FF:000004">
    <property type="entry name" value="3-oxoacyl-[acyl-carrier-protein] synthase 3"/>
    <property type="match status" value="1"/>
</dbReference>
<comment type="subunit">
    <text evidence="13">Homodimer.</text>
</comment>
<dbReference type="GO" id="GO:0005737">
    <property type="term" value="C:cytoplasm"/>
    <property type="evidence" value="ECO:0007669"/>
    <property type="project" value="UniProtKB-SubCell"/>
</dbReference>
<dbReference type="HAMAP" id="MF_01815">
    <property type="entry name" value="FabH"/>
    <property type="match status" value="1"/>
</dbReference>
<evidence type="ECO:0000313" key="16">
    <source>
        <dbReference type="EMBL" id="MBB3047255.1"/>
    </source>
</evidence>
<keyword evidence="17" id="KW-1185">Reference proteome</keyword>
<sequence length="381" mass="41002">MAEVFRLLHNPEDYESGKWTVMRYANITGWGKCLPPAVLTNQDLTQIMDTSDEWISTRTGIKERRITHVKYSELAALAGKRALAAAGLEATDIDMIILATAAPDNMIPNGASAVQHQLGATNAAVFDLNAACTGFVYGLSLATAMVRSGSVDRVMVIGVDGIPYYLDWTLRDVSVLFGDAAGAVIVEPSEAESGLLADKLGCDGDARDILMACDSGAVRERFGPVDGLFEINFEGQEIFKRAVRGMGFAMNTVLDKLSLKPEDVDLVIPHQANIRIIETLAKRLNAPMDKVMVNIEKYGNTSAATVPVALCEALEQGRIKPGDNVLAAAFGAGLTWGAFLVKWGDRVEPLGTCDDELPPCDKTALEILQPWVDGCRRAAGE</sequence>
<comment type="function">
    <text evidence="13">Catalyzes the condensation reaction of fatty acid synthesis by the addition to an acyl acceptor of two carbons from malonyl-ACP. Catalyzes the first condensation reaction which initiates fatty acid synthesis and may therefore play a role in governing the total rate of fatty acid production. Possesses both acetoacetyl-ACP synthase and acetyl transacylase activities. Its substrate specificity determines the biosynthesis of branched-chain and/or straight-chain of fatty acids.</text>
</comment>
<dbReference type="InterPro" id="IPR004655">
    <property type="entry name" value="FabH"/>
</dbReference>
<evidence type="ECO:0000256" key="6">
    <source>
        <dbReference type="ARBA" id="ARBA00022679"/>
    </source>
</evidence>
<evidence type="ECO:0000256" key="5">
    <source>
        <dbReference type="ARBA" id="ARBA00022516"/>
    </source>
</evidence>
<dbReference type="AlphaFoldDB" id="A0A7W4Z6S2"/>
<comment type="pathway">
    <text evidence="1 13">Lipid metabolism; fatty acid biosynthesis.</text>
</comment>
<evidence type="ECO:0000256" key="9">
    <source>
        <dbReference type="ARBA" id="ARBA00023160"/>
    </source>
</evidence>
<dbReference type="Pfam" id="PF08545">
    <property type="entry name" value="ACP_syn_III"/>
    <property type="match status" value="1"/>
</dbReference>
<feature type="domain" description="Beta-ketoacyl-[acyl-carrier-protein] synthase III C-terminal" evidence="14">
    <location>
        <begin position="254"/>
        <end position="343"/>
    </location>
</feature>